<evidence type="ECO:0000313" key="3">
    <source>
        <dbReference type="Proteomes" id="UP001398420"/>
    </source>
</evidence>
<dbReference type="EMBL" id="JBCEWA010000007">
    <property type="protein sequence ID" value="MEL5988826.1"/>
    <property type="molecule type" value="Genomic_DNA"/>
</dbReference>
<dbReference type="InterPro" id="IPR030395">
    <property type="entry name" value="GP_PDE_dom"/>
</dbReference>
<comment type="caution">
    <text evidence="2">The sequence shown here is derived from an EMBL/GenBank/DDBJ whole genome shotgun (WGS) entry which is preliminary data.</text>
</comment>
<dbReference type="RefSeq" id="WP_087680239.1">
    <property type="nucleotide sequence ID" value="NZ_JBCEWA010000007.1"/>
</dbReference>
<accession>A0ABU9LQ46</accession>
<dbReference type="InterPro" id="IPR017946">
    <property type="entry name" value="PLC-like_Pdiesterase_TIM-brl"/>
</dbReference>
<organism evidence="2 3">
    <name type="scientific">Kurthia gibsonii</name>
    <dbReference type="NCBI Taxonomy" id="33946"/>
    <lineage>
        <taxon>Bacteria</taxon>
        <taxon>Bacillati</taxon>
        <taxon>Bacillota</taxon>
        <taxon>Bacilli</taxon>
        <taxon>Bacillales</taxon>
        <taxon>Caryophanaceae</taxon>
        <taxon>Kurthia</taxon>
    </lineage>
</organism>
<name>A0ABU9LQ46_9BACL</name>
<dbReference type="PROSITE" id="PS51704">
    <property type="entry name" value="GP_PDE"/>
    <property type="match status" value="1"/>
</dbReference>
<dbReference type="SUPFAM" id="SSF51695">
    <property type="entry name" value="PLC-like phosphodiesterases"/>
    <property type="match status" value="1"/>
</dbReference>
<gene>
    <name evidence="2" type="ORF">AAF454_10490</name>
</gene>
<dbReference type="Gene3D" id="3.20.20.190">
    <property type="entry name" value="Phosphatidylinositol (PI) phosphodiesterase"/>
    <property type="match status" value="1"/>
</dbReference>
<feature type="domain" description="GP-PDE" evidence="1">
    <location>
        <begin position="4"/>
        <end position="242"/>
    </location>
</feature>
<reference evidence="2 3" key="1">
    <citation type="submission" date="2024-04" db="EMBL/GenBank/DDBJ databases">
        <authorList>
            <person name="Wu Y.S."/>
            <person name="Zhang L."/>
        </authorList>
    </citation>
    <scope>NUCLEOTIDE SEQUENCE [LARGE SCALE GENOMIC DNA]</scope>
    <source>
        <strain evidence="2 3">KG-01</strain>
    </source>
</reference>
<dbReference type="Proteomes" id="UP001398420">
    <property type="component" value="Unassembled WGS sequence"/>
</dbReference>
<keyword evidence="3" id="KW-1185">Reference proteome</keyword>
<dbReference type="Pfam" id="PF03009">
    <property type="entry name" value="GDPD"/>
    <property type="match status" value="1"/>
</dbReference>
<sequence length="242" mass="28331">MYRLPIYAHRGWTKHEPENTLEAMKEAMIQTAADGIEFDLQVTKDRIAIVTHDLNLKRMLGTSKCVNDCTLNEIRSQKIKGSRHCINTFSELLAWAIPNKVPMNIELKESFIGRTADLEIVVKKTQHLPNVHYSSFHLEVLQQVKVMNPAAEVAFIPKRKFDWTRLNDLPWIDALHVNKHFFYKEKYWNIAQDLNKVLRFYSITGKEKWLQKPQHPSIVGWITDEPNRVADAQRYVDSYVEE</sequence>
<evidence type="ECO:0000313" key="2">
    <source>
        <dbReference type="EMBL" id="MEL5988826.1"/>
    </source>
</evidence>
<proteinExistence type="predicted"/>
<dbReference type="PANTHER" id="PTHR46211:SF14">
    <property type="entry name" value="GLYCEROPHOSPHODIESTER PHOSPHODIESTERASE"/>
    <property type="match status" value="1"/>
</dbReference>
<dbReference type="PANTHER" id="PTHR46211">
    <property type="entry name" value="GLYCEROPHOSPHORYL DIESTER PHOSPHODIESTERASE"/>
    <property type="match status" value="1"/>
</dbReference>
<protein>
    <submittedName>
        <fullName evidence="2">Glycerophosphodiester phosphodiesterase family protein</fullName>
    </submittedName>
</protein>
<evidence type="ECO:0000259" key="1">
    <source>
        <dbReference type="PROSITE" id="PS51704"/>
    </source>
</evidence>